<feature type="transmembrane region" description="Helical" evidence="1">
    <location>
        <begin position="189"/>
        <end position="208"/>
    </location>
</feature>
<feature type="transmembrane region" description="Helical" evidence="1">
    <location>
        <begin position="14"/>
        <end position="36"/>
    </location>
</feature>
<keyword evidence="1" id="KW-1133">Transmembrane helix</keyword>
<feature type="transmembrane region" description="Helical" evidence="1">
    <location>
        <begin position="56"/>
        <end position="78"/>
    </location>
</feature>
<reference evidence="2" key="1">
    <citation type="submission" date="2022-10" db="EMBL/GenBank/DDBJ databases">
        <title>Chitinophaga sp. nov., isolated from soil.</title>
        <authorList>
            <person name="Jeon C.O."/>
        </authorList>
    </citation>
    <scope>NUCLEOTIDE SEQUENCE</scope>
    <source>
        <strain evidence="2">R8</strain>
    </source>
</reference>
<keyword evidence="1" id="KW-0812">Transmembrane</keyword>
<keyword evidence="3" id="KW-1185">Reference proteome</keyword>
<name>A0ABY6JA79_9BACT</name>
<sequence length="272" mass="30368">MSISINLARYRQQAVFNLIGLILMITVNALANILPINGKDTGTLSDQYPNYFTPAGLTFSIWSVIYLGLILCVIYQLWLAFSRGHIEELHNFMTRMRGWFLLNCVGNAGWIFAWHYEQVALSLGIMVFILITLLVIQHRFRMFYPGAGGRERALVHIPFSLYLGWIAVAIIANTTALLVHINWTPAMSPGWAVIMVIVATGFTLLAVFVRNNIPYALVSLWAITGINLKRSAAGGLENQNIILAATVCMVIIVLAVIIQLFRSRKSMISARV</sequence>
<accession>A0ABY6JA79</accession>
<keyword evidence="1" id="KW-0472">Membrane</keyword>
<evidence type="ECO:0000256" key="1">
    <source>
        <dbReference type="SAM" id="Phobius"/>
    </source>
</evidence>
<dbReference type="EMBL" id="CP107006">
    <property type="protein sequence ID" value="UYQ95079.1"/>
    <property type="molecule type" value="Genomic_DNA"/>
</dbReference>
<evidence type="ECO:0000313" key="2">
    <source>
        <dbReference type="EMBL" id="UYQ95079.1"/>
    </source>
</evidence>
<proteinExistence type="predicted"/>
<feature type="transmembrane region" description="Helical" evidence="1">
    <location>
        <begin position="241"/>
        <end position="261"/>
    </location>
</feature>
<feature type="transmembrane region" description="Helical" evidence="1">
    <location>
        <begin position="161"/>
        <end position="183"/>
    </location>
</feature>
<evidence type="ECO:0000313" key="3">
    <source>
        <dbReference type="Proteomes" id="UP001162741"/>
    </source>
</evidence>
<feature type="transmembrane region" description="Helical" evidence="1">
    <location>
        <begin position="122"/>
        <end position="140"/>
    </location>
</feature>
<gene>
    <name evidence="2" type="ORF">MKQ68_08220</name>
</gene>
<protein>
    <recommendedName>
        <fullName evidence="4">Tryptophan-rich sensory protein</fullName>
    </recommendedName>
</protein>
<evidence type="ECO:0008006" key="4">
    <source>
        <dbReference type="Google" id="ProtNLM"/>
    </source>
</evidence>
<dbReference type="RefSeq" id="WP_264282877.1">
    <property type="nucleotide sequence ID" value="NZ_CP107006.1"/>
</dbReference>
<organism evidence="2 3">
    <name type="scientific">Chitinophaga horti</name>
    <dbReference type="NCBI Taxonomy" id="2920382"/>
    <lineage>
        <taxon>Bacteria</taxon>
        <taxon>Pseudomonadati</taxon>
        <taxon>Bacteroidota</taxon>
        <taxon>Chitinophagia</taxon>
        <taxon>Chitinophagales</taxon>
        <taxon>Chitinophagaceae</taxon>
        <taxon>Chitinophaga</taxon>
    </lineage>
</organism>
<feature type="transmembrane region" description="Helical" evidence="1">
    <location>
        <begin position="99"/>
        <end position="116"/>
    </location>
</feature>
<dbReference type="Proteomes" id="UP001162741">
    <property type="component" value="Chromosome"/>
</dbReference>
<dbReference type="PANTHER" id="PTHR33802">
    <property type="entry name" value="SI:CH211-161H7.5-RELATED"/>
    <property type="match status" value="1"/>
</dbReference>
<feature type="transmembrane region" description="Helical" evidence="1">
    <location>
        <begin position="213"/>
        <end position="229"/>
    </location>
</feature>
<dbReference type="PANTHER" id="PTHR33802:SF1">
    <property type="entry name" value="XK-RELATED PROTEIN"/>
    <property type="match status" value="1"/>
</dbReference>